<name>A0ACC0JHE4_CHOFU</name>
<evidence type="ECO:0000313" key="1">
    <source>
        <dbReference type="EMBL" id="KAI8423523.1"/>
    </source>
</evidence>
<keyword evidence="2" id="KW-1185">Reference proteome</keyword>
<organism evidence="1 2">
    <name type="scientific">Choristoneura fumiferana</name>
    <name type="common">Spruce budworm moth</name>
    <name type="synonym">Archips fumiferana</name>
    <dbReference type="NCBI Taxonomy" id="7141"/>
    <lineage>
        <taxon>Eukaryota</taxon>
        <taxon>Metazoa</taxon>
        <taxon>Ecdysozoa</taxon>
        <taxon>Arthropoda</taxon>
        <taxon>Hexapoda</taxon>
        <taxon>Insecta</taxon>
        <taxon>Pterygota</taxon>
        <taxon>Neoptera</taxon>
        <taxon>Endopterygota</taxon>
        <taxon>Lepidoptera</taxon>
        <taxon>Glossata</taxon>
        <taxon>Ditrysia</taxon>
        <taxon>Tortricoidea</taxon>
        <taxon>Tortricidae</taxon>
        <taxon>Tortricinae</taxon>
        <taxon>Choristoneura</taxon>
    </lineage>
</organism>
<dbReference type="Proteomes" id="UP001064048">
    <property type="component" value="Chromosome 22"/>
</dbReference>
<reference evidence="1 2" key="1">
    <citation type="journal article" date="2022" name="Genome Biol. Evol.">
        <title>The Spruce Budworm Genome: Reconstructing the Evolutionary History of Antifreeze Proteins.</title>
        <authorList>
            <person name="Beliveau C."/>
            <person name="Gagne P."/>
            <person name="Picq S."/>
            <person name="Vernygora O."/>
            <person name="Keeling C.I."/>
            <person name="Pinkney K."/>
            <person name="Doucet D."/>
            <person name="Wen F."/>
            <person name="Johnston J.S."/>
            <person name="Maaroufi H."/>
            <person name="Boyle B."/>
            <person name="Laroche J."/>
            <person name="Dewar K."/>
            <person name="Juretic N."/>
            <person name="Blackburn G."/>
            <person name="Nisole A."/>
            <person name="Brunet B."/>
            <person name="Brandao M."/>
            <person name="Lumley L."/>
            <person name="Duan J."/>
            <person name="Quan G."/>
            <person name="Lucarotti C.J."/>
            <person name="Roe A.D."/>
            <person name="Sperling F.A.H."/>
            <person name="Levesque R.C."/>
            <person name="Cusson M."/>
        </authorList>
    </citation>
    <scope>NUCLEOTIDE SEQUENCE [LARGE SCALE GENOMIC DNA]</scope>
    <source>
        <strain evidence="1">Glfc:IPQL:Cfum</strain>
    </source>
</reference>
<gene>
    <name evidence="1" type="ORF">MSG28_012624</name>
</gene>
<accession>A0ACC0JHE4</accession>
<comment type="caution">
    <text evidence="1">The sequence shown here is derived from an EMBL/GenBank/DDBJ whole genome shotgun (WGS) entry which is preliminary data.</text>
</comment>
<proteinExistence type="predicted"/>
<protein>
    <submittedName>
        <fullName evidence="1">Uncharacterized protein</fullName>
    </submittedName>
</protein>
<dbReference type="EMBL" id="CM046122">
    <property type="protein sequence ID" value="KAI8423523.1"/>
    <property type="molecule type" value="Genomic_DNA"/>
</dbReference>
<sequence length="374" mass="41481">MRYFVLLSTFLAASCVYSYTECDRKLSECKLITECFTIPFLKNLNKTNQQFNYLRESICGFQKNYPKICCPLASLVSHDGPPTVEPVTTTPVVDSTTPGGMAGDCPASYLPPNPDSKCCGTHGFSSKVIGGFETGFDQYPWLALLEYRDRYINVIDTKCGGSLISGRYVLTAAQCVDAIRTILPESVRLGEYDTLTDVDCVEDDDIKTCYNVSISIPIQEIMTHNLFKRGRHPKNDIALVRLTQLVTFNDYIKPVCLPSTNGPTPSNLYVAGWGATSTGKRSSIKMHVMLPSVNLTNCNLYYHQLEQSQICAGGEIGRDACKGDSGGPLMRYIGSRYEVLGIVSYGSKPCGYHIPGVYTNVMEYLDWIKDNMHE</sequence>
<evidence type="ECO:0000313" key="2">
    <source>
        <dbReference type="Proteomes" id="UP001064048"/>
    </source>
</evidence>